<proteinExistence type="predicted"/>
<dbReference type="AlphaFoldDB" id="A0A6J6LUF5"/>
<dbReference type="EMBL" id="CAFAAZ010000002">
    <property type="protein sequence ID" value="CAB4814654.1"/>
    <property type="molecule type" value="Genomic_DNA"/>
</dbReference>
<sequence length="244" mass="26079">MTSSNMTARKRLASALVATIFSVSTVAGLGVLLHKLSADSNGTLVATKEAGTITLDGKVYPKASLTMGVYADKEQAAADGFTGNKNDWVQYGPSNHLILPANTYITMTIHGYDGGEELNNPYFGKVVGTVGGTVNIDGEDITSLPYNKIQHTWTLHGIPSSSQDPLFVSVPLLRVEEDEETGWVPTEDPITNFKGHTITFSFLTKGAGNYVWNCEFPCGDNTYAKFGAAMSGYGYMSGKVTVTA</sequence>
<gene>
    <name evidence="1" type="ORF">UFOPK2343_00029</name>
    <name evidence="2" type="ORF">UFOPK2652_00100</name>
    <name evidence="3" type="ORF">UFOPK3128_00319</name>
    <name evidence="4" type="ORF">UFOPK3511_00525</name>
    <name evidence="5" type="ORF">UFOPK3880_00500</name>
    <name evidence="6" type="ORF">UFOPK4146_00745</name>
</gene>
<dbReference type="EMBL" id="CAFBMA010000003">
    <property type="protein sequence ID" value="CAB4892458.1"/>
    <property type="molecule type" value="Genomic_DNA"/>
</dbReference>
<organism evidence="1">
    <name type="scientific">freshwater metagenome</name>
    <dbReference type="NCBI Taxonomy" id="449393"/>
    <lineage>
        <taxon>unclassified sequences</taxon>
        <taxon>metagenomes</taxon>
        <taxon>ecological metagenomes</taxon>
    </lineage>
</organism>
<evidence type="ECO:0000313" key="3">
    <source>
        <dbReference type="EMBL" id="CAB4814654.1"/>
    </source>
</evidence>
<accession>A0A6J6LUF5</accession>
<dbReference type="EMBL" id="CAFBNU010000003">
    <property type="protein sequence ID" value="CAB4962989.1"/>
    <property type="molecule type" value="Genomic_DNA"/>
</dbReference>
<name>A0A6J6LUF5_9ZZZZ</name>
<dbReference type="EMBL" id="CAEZXD010000001">
    <property type="protein sequence ID" value="CAB4665302.1"/>
    <property type="molecule type" value="Genomic_DNA"/>
</dbReference>
<evidence type="ECO:0000313" key="5">
    <source>
        <dbReference type="EMBL" id="CAB4962989.1"/>
    </source>
</evidence>
<protein>
    <submittedName>
        <fullName evidence="1">Unannotated protein</fullName>
    </submittedName>
</protein>
<dbReference type="EMBL" id="CAFBPT010000004">
    <property type="protein sequence ID" value="CAB5028575.1"/>
    <property type="molecule type" value="Genomic_DNA"/>
</dbReference>
<dbReference type="EMBL" id="CAEZYD010000001">
    <property type="protein sequence ID" value="CAB4699740.1"/>
    <property type="molecule type" value="Genomic_DNA"/>
</dbReference>
<evidence type="ECO:0000313" key="6">
    <source>
        <dbReference type="EMBL" id="CAB5028575.1"/>
    </source>
</evidence>
<reference evidence="1" key="1">
    <citation type="submission" date="2020-05" db="EMBL/GenBank/DDBJ databases">
        <authorList>
            <person name="Chiriac C."/>
            <person name="Salcher M."/>
            <person name="Ghai R."/>
            <person name="Kavagutti S V."/>
        </authorList>
    </citation>
    <scope>NUCLEOTIDE SEQUENCE</scope>
</reference>
<evidence type="ECO:0000313" key="2">
    <source>
        <dbReference type="EMBL" id="CAB4699740.1"/>
    </source>
</evidence>
<evidence type="ECO:0000313" key="4">
    <source>
        <dbReference type="EMBL" id="CAB4892458.1"/>
    </source>
</evidence>
<evidence type="ECO:0000313" key="1">
    <source>
        <dbReference type="EMBL" id="CAB4665302.1"/>
    </source>
</evidence>